<dbReference type="InterPro" id="IPR013785">
    <property type="entry name" value="Aldolase_TIM"/>
</dbReference>
<dbReference type="NCBIfam" id="TIGR02493">
    <property type="entry name" value="PFLA"/>
    <property type="match status" value="1"/>
</dbReference>
<keyword evidence="4 10" id="KW-0004">4Fe-4S</keyword>
<evidence type="ECO:0000256" key="7">
    <source>
        <dbReference type="ARBA" id="ARBA00023002"/>
    </source>
</evidence>
<feature type="domain" description="Radical SAM core" evidence="11">
    <location>
        <begin position="18"/>
        <end position="248"/>
    </location>
</feature>
<comment type="function">
    <text evidence="1 10">Activation of pyruvate formate-lyase under anaerobic conditions by generation of an organic free radical, using S-adenosylmethionine and reduced flavodoxin as cosubstrates to produce 5'-deoxy-adenosine.</text>
</comment>
<evidence type="ECO:0000256" key="10">
    <source>
        <dbReference type="RuleBase" id="RU362053"/>
    </source>
</evidence>
<keyword evidence="8 10" id="KW-0408">Iron</keyword>
<comment type="caution">
    <text evidence="12">The sequence shown here is derived from an EMBL/GenBank/DDBJ whole genome shotgun (WGS) entry which is preliminary data.</text>
</comment>
<evidence type="ECO:0000313" key="13">
    <source>
        <dbReference type="Proteomes" id="UP000824125"/>
    </source>
</evidence>
<dbReference type="InterPro" id="IPR007197">
    <property type="entry name" value="rSAM"/>
</dbReference>
<reference evidence="12" key="2">
    <citation type="journal article" date="2021" name="PeerJ">
        <title>Extensive microbial diversity within the chicken gut microbiome revealed by metagenomics and culture.</title>
        <authorList>
            <person name="Gilroy R."/>
            <person name="Ravi A."/>
            <person name="Getino M."/>
            <person name="Pursley I."/>
            <person name="Horton D.L."/>
            <person name="Alikhan N.F."/>
            <person name="Baker D."/>
            <person name="Gharbi K."/>
            <person name="Hall N."/>
            <person name="Watson M."/>
            <person name="Adriaenssens E.M."/>
            <person name="Foster-Nyarko E."/>
            <person name="Jarju S."/>
            <person name="Secka A."/>
            <person name="Antonio M."/>
            <person name="Oren A."/>
            <person name="Chaudhuri R.R."/>
            <person name="La Ragione R."/>
            <person name="Hildebrand F."/>
            <person name="Pallen M.J."/>
        </authorList>
    </citation>
    <scope>NUCLEOTIDE SEQUENCE</scope>
    <source>
        <strain evidence="12">CHK176-6737</strain>
    </source>
</reference>
<dbReference type="EMBL" id="DVNM01000036">
    <property type="protein sequence ID" value="HIU69623.1"/>
    <property type="molecule type" value="Genomic_DNA"/>
</dbReference>
<evidence type="ECO:0000259" key="11">
    <source>
        <dbReference type="PROSITE" id="PS51918"/>
    </source>
</evidence>
<comment type="catalytic activity">
    <reaction evidence="10">
        <text>glycyl-[formate C-acetyltransferase] + reduced [flavodoxin] + S-adenosyl-L-methionine = glycin-2-yl radical-[formate C-acetyltransferase] + semiquinone [flavodoxin] + 5'-deoxyadenosine + L-methionine + H(+)</text>
        <dbReference type="Rhea" id="RHEA:19225"/>
        <dbReference type="Rhea" id="RHEA-COMP:10622"/>
        <dbReference type="Rhea" id="RHEA-COMP:12190"/>
        <dbReference type="Rhea" id="RHEA-COMP:12191"/>
        <dbReference type="Rhea" id="RHEA-COMP:14480"/>
        <dbReference type="ChEBI" id="CHEBI:15378"/>
        <dbReference type="ChEBI" id="CHEBI:17319"/>
        <dbReference type="ChEBI" id="CHEBI:29947"/>
        <dbReference type="ChEBI" id="CHEBI:32722"/>
        <dbReference type="ChEBI" id="CHEBI:57618"/>
        <dbReference type="ChEBI" id="CHEBI:57844"/>
        <dbReference type="ChEBI" id="CHEBI:59789"/>
        <dbReference type="ChEBI" id="CHEBI:140311"/>
        <dbReference type="EC" id="1.97.1.4"/>
    </reaction>
</comment>
<dbReference type="SFLD" id="SFLDG01066">
    <property type="entry name" value="organic_radical-activating_enz"/>
    <property type="match status" value="1"/>
</dbReference>
<dbReference type="GO" id="GO:0005737">
    <property type="term" value="C:cytoplasm"/>
    <property type="evidence" value="ECO:0007669"/>
    <property type="project" value="UniProtKB-SubCell"/>
</dbReference>
<dbReference type="PROSITE" id="PS01087">
    <property type="entry name" value="RADICAL_ACTIVATING"/>
    <property type="match status" value="1"/>
</dbReference>
<dbReference type="PANTHER" id="PTHR30352:SF5">
    <property type="entry name" value="PYRUVATE FORMATE-LYASE 1-ACTIVATING ENZYME"/>
    <property type="match status" value="1"/>
</dbReference>
<keyword evidence="12" id="KW-0456">Lyase</keyword>
<dbReference type="EC" id="1.97.1.4" evidence="10"/>
<organism evidence="12 13">
    <name type="scientific">Candidatus Scybalenecus merdavium</name>
    <dbReference type="NCBI Taxonomy" id="2840939"/>
    <lineage>
        <taxon>Bacteria</taxon>
        <taxon>Bacillati</taxon>
        <taxon>Bacillota</taxon>
        <taxon>Clostridia</taxon>
        <taxon>Eubacteriales</taxon>
        <taxon>Oscillospiraceae</taxon>
        <taxon>Oscillospiraceae incertae sedis</taxon>
        <taxon>Candidatus Scybalenecus</taxon>
    </lineage>
</organism>
<dbReference type="InterPro" id="IPR058240">
    <property type="entry name" value="rSAM_sf"/>
</dbReference>
<dbReference type="InterPro" id="IPR034457">
    <property type="entry name" value="Organic_radical-activating"/>
</dbReference>
<comment type="similarity">
    <text evidence="2 10">Belongs to the organic radical-activating enzymes family.</text>
</comment>
<dbReference type="GO" id="GO:0043365">
    <property type="term" value="F:[formate-C-acetyltransferase]-activating enzyme activity"/>
    <property type="evidence" value="ECO:0007669"/>
    <property type="project" value="UniProtKB-UniRule"/>
</dbReference>
<dbReference type="GO" id="GO:0016829">
    <property type="term" value="F:lyase activity"/>
    <property type="evidence" value="ECO:0007669"/>
    <property type="project" value="UniProtKB-KW"/>
</dbReference>
<evidence type="ECO:0000256" key="8">
    <source>
        <dbReference type="ARBA" id="ARBA00023004"/>
    </source>
</evidence>
<dbReference type="GO" id="GO:0051539">
    <property type="term" value="F:4 iron, 4 sulfur cluster binding"/>
    <property type="evidence" value="ECO:0007669"/>
    <property type="project" value="UniProtKB-UniRule"/>
</dbReference>
<evidence type="ECO:0000256" key="4">
    <source>
        <dbReference type="ARBA" id="ARBA00022485"/>
    </source>
</evidence>
<dbReference type="Pfam" id="PF04055">
    <property type="entry name" value="Radical_SAM"/>
    <property type="match status" value="1"/>
</dbReference>
<comment type="cofactor">
    <cofactor evidence="10">
        <name>[4Fe-4S] cluster</name>
        <dbReference type="ChEBI" id="CHEBI:49883"/>
    </cofactor>
    <text evidence="10">Binds 1 [4Fe-4S] cluster. The cluster is coordinated with 3 cysteines and an exchangeable S-adenosyl-L-methionine.</text>
</comment>
<evidence type="ECO:0000256" key="3">
    <source>
        <dbReference type="ARBA" id="ARBA00021356"/>
    </source>
</evidence>
<dbReference type="AlphaFoldDB" id="A0A9D1MV52"/>
<evidence type="ECO:0000313" key="12">
    <source>
        <dbReference type="EMBL" id="HIU69623.1"/>
    </source>
</evidence>
<dbReference type="Proteomes" id="UP000824125">
    <property type="component" value="Unassembled WGS sequence"/>
</dbReference>
<dbReference type="GO" id="GO:0046872">
    <property type="term" value="F:metal ion binding"/>
    <property type="evidence" value="ECO:0007669"/>
    <property type="project" value="UniProtKB-UniRule"/>
</dbReference>
<keyword evidence="5 10" id="KW-0949">S-adenosyl-L-methionine</keyword>
<keyword evidence="9 10" id="KW-0411">Iron-sulfur</keyword>
<dbReference type="PROSITE" id="PS51918">
    <property type="entry name" value="RADICAL_SAM"/>
    <property type="match status" value="1"/>
</dbReference>
<sequence>MENEITGRVHSIESFGSVDGPGVRFIAFLQGCNMRCAYCHNPDTWQCAGGEVYTPQQLLNKALRFKSYWKNSGGVTVSGGEPLLQLDFLLEFFRLAKENGVHTCLDTAGNPFTREEPFFSKFERLMQVTDLLLLDLKQIDDEKHRRLTGCTNQNILDMARYLSDIRKPVWIRHVLVPTVTDDVDDLKELAAFIDTLQNVERVEVLPYHTLGRFKWDNLHIPYRLDGISPPSPESVKTANDILKTAKYL</sequence>
<keyword evidence="12" id="KW-0670">Pyruvate</keyword>
<evidence type="ECO:0000256" key="9">
    <source>
        <dbReference type="ARBA" id="ARBA00023014"/>
    </source>
</evidence>
<accession>A0A9D1MV52</accession>
<dbReference type="InterPro" id="IPR012839">
    <property type="entry name" value="Organic_radical_activase"/>
</dbReference>
<evidence type="ECO:0000256" key="6">
    <source>
        <dbReference type="ARBA" id="ARBA00022723"/>
    </source>
</evidence>
<dbReference type="InterPro" id="IPR001989">
    <property type="entry name" value="Radical_activat_CS"/>
</dbReference>
<dbReference type="PANTHER" id="PTHR30352">
    <property type="entry name" value="PYRUVATE FORMATE-LYASE-ACTIVATING ENZYME"/>
    <property type="match status" value="1"/>
</dbReference>
<keyword evidence="10" id="KW-0963">Cytoplasm</keyword>
<evidence type="ECO:0000256" key="5">
    <source>
        <dbReference type="ARBA" id="ARBA00022691"/>
    </source>
</evidence>
<comment type="subcellular location">
    <subcellularLocation>
        <location evidence="10">Cytoplasm</location>
    </subcellularLocation>
</comment>
<protein>
    <recommendedName>
        <fullName evidence="3 10">Pyruvate formate-lyase-activating enzyme</fullName>
        <ecNumber evidence="10">1.97.1.4</ecNumber>
    </recommendedName>
</protein>
<evidence type="ECO:0000256" key="2">
    <source>
        <dbReference type="ARBA" id="ARBA00009777"/>
    </source>
</evidence>
<name>A0A9D1MV52_9FIRM</name>
<proteinExistence type="inferred from homology"/>
<keyword evidence="7 10" id="KW-0560">Oxidoreductase</keyword>
<keyword evidence="6 10" id="KW-0479">Metal-binding</keyword>
<dbReference type="SUPFAM" id="SSF102114">
    <property type="entry name" value="Radical SAM enzymes"/>
    <property type="match status" value="1"/>
</dbReference>
<dbReference type="Gene3D" id="3.20.20.70">
    <property type="entry name" value="Aldolase class I"/>
    <property type="match status" value="1"/>
</dbReference>
<gene>
    <name evidence="12" type="primary">pflA</name>
    <name evidence="12" type="ORF">IAD23_06670</name>
</gene>
<evidence type="ECO:0000256" key="1">
    <source>
        <dbReference type="ARBA" id="ARBA00003141"/>
    </source>
</evidence>
<dbReference type="InterPro" id="IPR012838">
    <property type="entry name" value="PFL1_activating"/>
</dbReference>
<dbReference type="PIRSF" id="PIRSF000371">
    <property type="entry name" value="PFL_act_enz"/>
    <property type="match status" value="1"/>
</dbReference>
<dbReference type="SFLD" id="SFLDS00029">
    <property type="entry name" value="Radical_SAM"/>
    <property type="match status" value="1"/>
</dbReference>
<reference evidence="12" key="1">
    <citation type="submission" date="2020-10" db="EMBL/GenBank/DDBJ databases">
        <authorList>
            <person name="Gilroy R."/>
        </authorList>
    </citation>
    <scope>NUCLEOTIDE SEQUENCE</scope>
    <source>
        <strain evidence="12">CHK176-6737</strain>
    </source>
</reference>
<dbReference type="CDD" id="cd01335">
    <property type="entry name" value="Radical_SAM"/>
    <property type="match status" value="1"/>
</dbReference>